<dbReference type="InterPro" id="IPR001647">
    <property type="entry name" value="HTH_TetR"/>
</dbReference>
<evidence type="ECO:0000256" key="4">
    <source>
        <dbReference type="PROSITE-ProRule" id="PRU00335"/>
    </source>
</evidence>
<evidence type="ECO:0000256" key="2">
    <source>
        <dbReference type="ARBA" id="ARBA00023125"/>
    </source>
</evidence>
<dbReference type="PRINTS" id="PR00455">
    <property type="entry name" value="HTHTETR"/>
</dbReference>
<accession>A0ABM7HYT7</accession>
<sequence>MTDICGLLVDRKNGRSASVTAASAILFPVTERTFCLRRTVVVMDSPAVTSEPRERLLRTAAELFYREGIHSVGVDRILAEANVTRATMYRHFKGKEDLVEAYLALEDATIRGYFADAEAHAEADTDMLGLVIDGIADDIARYHTRGCPFINAAAEYPDPDSRVRRLIASHRTWFRGALEQAAAGRDNPAEIAAALVLLRDAALVGGYLDGVGTVAPAFTRTARRIAGLPG</sequence>
<evidence type="ECO:0000256" key="1">
    <source>
        <dbReference type="ARBA" id="ARBA00023015"/>
    </source>
</evidence>
<proteinExistence type="predicted"/>
<keyword evidence="1" id="KW-0805">Transcription regulation</keyword>
<dbReference type="Proteomes" id="UP000465622">
    <property type="component" value="Chromosome"/>
</dbReference>
<evidence type="ECO:0000313" key="6">
    <source>
        <dbReference type="EMBL" id="BBX35767.1"/>
    </source>
</evidence>
<keyword evidence="7" id="KW-1185">Reference proteome</keyword>
<keyword evidence="2 4" id="KW-0238">DNA-binding</keyword>
<dbReference type="SUPFAM" id="SSF46689">
    <property type="entry name" value="Homeodomain-like"/>
    <property type="match status" value="1"/>
</dbReference>
<dbReference type="Gene3D" id="1.10.357.10">
    <property type="entry name" value="Tetracycline Repressor, domain 2"/>
    <property type="match status" value="1"/>
</dbReference>
<dbReference type="SUPFAM" id="SSF48498">
    <property type="entry name" value="Tetracyclin repressor-like, C-terminal domain"/>
    <property type="match status" value="1"/>
</dbReference>
<dbReference type="EMBL" id="AP022567">
    <property type="protein sequence ID" value="BBX35767.1"/>
    <property type="molecule type" value="Genomic_DNA"/>
</dbReference>
<dbReference type="InterPro" id="IPR009057">
    <property type="entry name" value="Homeodomain-like_sf"/>
</dbReference>
<evidence type="ECO:0000256" key="3">
    <source>
        <dbReference type="ARBA" id="ARBA00023163"/>
    </source>
</evidence>
<dbReference type="PANTHER" id="PTHR47506">
    <property type="entry name" value="TRANSCRIPTIONAL REGULATORY PROTEIN"/>
    <property type="match status" value="1"/>
</dbReference>
<organism evidence="6 7">
    <name type="scientific">Mycolicibacterium mageritense</name>
    <name type="common">Mycobacterium mageritense</name>
    <dbReference type="NCBI Taxonomy" id="53462"/>
    <lineage>
        <taxon>Bacteria</taxon>
        <taxon>Bacillati</taxon>
        <taxon>Actinomycetota</taxon>
        <taxon>Actinomycetes</taxon>
        <taxon>Mycobacteriales</taxon>
        <taxon>Mycobacteriaceae</taxon>
        <taxon>Mycolicibacterium</taxon>
    </lineage>
</organism>
<protein>
    <recommendedName>
        <fullName evidence="5">HTH tetR-type domain-containing protein</fullName>
    </recommendedName>
</protein>
<evidence type="ECO:0000259" key="5">
    <source>
        <dbReference type="PROSITE" id="PS50977"/>
    </source>
</evidence>
<reference evidence="6 7" key="1">
    <citation type="journal article" date="2019" name="Emerg. Microbes Infect.">
        <title>Comprehensive subspecies identification of 175 nontuberculous mycobacteria species based on 7547 genomic profiles.</title>
        <authorList>
            <person name="Matsumoto Y."/>
            <person name="Kinjo T."/>
            <person name="Motooka D."/>
            <person name="Nabeya D."/>
            <person name="Jung N."/>
            <person name="Uechi K."/>
            <person name="Horii T."/>
            <person name="Iida T."/>
            <person name="Fujita J."/>
            <person name="Nakamura S."/>
        </authorList>
    </citation>
    <scope>NUCLEOTIDE SEQUENCE [LARGE SCALE GENOMIC DNA]</scope>
    <source>
        <strain evidence="6 7">JCM 12375</strain>
    </source>
</reference>
<dbReference type="PANTHER" id="PTHR47506:SF3">
    <property type="entry name" value="HTH-TYPE TRANSCRIPTIONAL REGULATOR LMRA"/>
    <property type="match status" value="1"/>
</dbReference>
<keyword evidence="3" id="KW-0804">Transcription</keyword>
<feature type="domain" description="HTH tetR-type" evidence="5">
    <location>
        <begin position="50"/>
        <end position="110"/>
    </location>
</feature>
<dbReference type="InterPro" id="IPR036271">
    <property type="entry name" value="Tet_transcr_reg_TetR-rel_C_sf"/>
</dbReference>
<evidence type="ECO:0000313" key="7">
    <source>
        <dbReference type="Proteomes" id="UP000465622"/>
    </source>
</evidence>
<dbReference type="Pfam" id="PF00440">
    <property type="entry name" value="TetR_N"/>
    <property type="match status" value="1"/>
</dbReference>
<gene>
    <name evidence="6" type="ORF">MMAGJ_50490</name>
</gene>
<name>A0ABM7HYT7_MYCME</name>
<dbReference type="PROSITE" id="PS50977">
    <property type="entry name" value="HTH_TETR_2"/>
    <property type="match status" value="1"/>
</dbReference>
<feature type="DNA-binding region" description="H-T-H motif" evidence="4">
    <location>
        <begin position="73"/>
        <end position="92"/>
    </location>
</feature>